<dbReference type="EMBL" id="QLMA01000006">
    <property type="protein sequence ID" value="RAJ79142.1"/>
    <property type="molecule type" value="Genomic_DNA"/>
</dbReference>
<dbReference type="OrthoDB" id="658163at2"/>
<organism evidence="3 4">
    <name type="scientific">Chitinophaga dinghuensis</name>
    <dbReference type="NCBI Taxonomy" id="1539050"/>
    <lineage>
        <taxon>Bacteria</taxon>
        <taxon>Pseudomonadati</taxon>
        <taxon>Bacteroidota</taxon>
        <taxon>Chitinophagia</taxon>
        <taxon>Chitinophagales</taxon>
        <taxon>Chitinophagaceae</taxon>
        <taxon>Chitinophaga</taxon>
    </lineage>
</organism>
<accession>A0A327VUH9</accession>
<protein>
    <submittedName>
        <fullName evidence="3">Uncharacterized protein DUF4349</fullName>
    </submittedName>
</protein>
<evidence type="ECO:0000256" key="1">
    <source>
        <dbReference type="SAM" id="Phobius"/>
    </source>
</evidence>
<gene>
    <name evidence="3" type="ORF">CLV59_106203</name>
</gene>
<name>A0A327VUH9_9BACT</name>
<evidence type="ECO:0000313" key="4">
    <source>
        <dbReference type="Proteomes" id="UP000249819"/>
    </source>
</evidence>
<sequence length="296" mass="32859">MRKSIPLWVLPALSLAACNVATERNQSPNAEMMANASTGKLTEAADSVNFESDIESLNAASRKRVRTADVRCRVKNVFDATTALERVTKDLQGIVAESHQENTVSQDKYVPYSADSLMHVRMYSTVAQLTLRVPVNQMDSVVRVLSGMATYIDHRTLKDEDKTMQYLSNSLRNEIATQTPVPNKKHTSLDIAKYKDEKAEKVIDRQLNNLSLMDDVNNATITIAMVQPDRADVVVEVDPAAATRAGFGTELKNALYDGAVILRNILLFLITIWPFLLVGAMAWFLVKKFRKATPAA</sequence>
<dbReference type="PROSITE" id="PS51257">
    <property type="entry name" value="PROKAR_LIPOPROTEIN"/>
    <property type="match status" value="1"/>
</dbReference>
<evidence type="ECO:0000259" key="2">
    <source>
        <dbReference type="Pfam" id="PF14257"/>
    </source>
</evidence>
<dbReference type="AlphaFoldDB" id="A0A327VUH9"/>
<keyword evidence="1" id="KW-0812">Transmembrane</keyword>
<feature type="transmembrane region" description="Helical" evidence="1">
    <location>
        <begin position="265"/>
        <end position="286"/>
    </location>
</feature>
<keyword evidence="1" id="KW-0472">Membrane</keyword>
<comment type="caution">
    <text evidence="3">The sequence shown here is derived from an EMBL/GenBank/DDBJ whole genome shotgun (WGS) entry which is preliminary data.</text>
</comment>
<feature type="domain" description="DUF4349" evidence="2">
    <location>
        <begin position="62"/>
        <end position="168"/>
    </location>
</feature>
<dbReference type="Proteomes" id="UP000249819">
    <property type="component" value="Unassembled WGS sequence"/>
</dbReference>
<dbReference type="RefSeq" id="WP_111593610.1">
    <property type="nucleotide sequence ID" value="NZ_QLMA01000006.1"/>
</dbReference>
<dbReference type="InterPro" id="IPR025645">
    <property type="entry name" value="DUF4349"/>
</dbReference>
<dbReference type="Pfam" id="PF14257">
    <property type="entry name" value="DUF4349"/>
    <property type="match status" value="1"/>
</dbReference>
<proteinExistence type="predicted"/>
<reference evidence="3 4" key="1">
    <citation type="submission" date="2018-06" db="EMBL/GenBank/DDBJ databases">
        <title>Genomic Encyclopedia of Archaeal and Bacterial Type Strains, Phase II (KMG-II): from individual species to whole genera.</title>
        <authorList>
            <person name="Goeker M."/>
        </authorList>
    </citation>
    <scope>NUCLEOTIDE SEQUENCE [LARGE SCALE GENOMIC DNA]</scope>
    <source>
        <strain evidence="3 4">DSM 29821</strain>
    </source>
</reference>
<keyword evidence="4" id="KW-1185">Reference proteome</keyword>
<keyword evidence="1" id="KW-1133">Transmembrane helix</keyword>
<evidence type="ECO:0000313" key="3">
    <source>
        <dbReference type="EMBL" id="RAJ79142.1"/>
    </source>
</evidence>